<organism evidence="2 3">
    <name type="scientific">Ampelomyces quisqualis</name>
    <name type="common">Powdery mildew agent</name>
    <dbReference type="NCBI Taxonomy" id="50730"/>
    <lineage>
        <taxon>Eukaryota</taxon>
        <taxon>Fungi</taxon>
        <taxon>Dikarya</taxon>
        <taxon>Ascomycota</taxon>
        <taxon>Pezizomycotina</taxon>
        <taxon>Dothideomycetes</taxon>
        <taxon>Pleosporomycetidae</taxon>
        <taxon>Pleosporales</taxon>
        <taxon>Pleosporineae</taxon>
        <taxon>Phaeosphaeriaceae</taxon>
        <taxon>Ampelomyces</taxon>
    </lineage>
</organism>
<protein>
    <submittedName>
        <fullName evidence="2">Uncharacterized protein</fullName>
    </submittedName>
</protein>
<feature type="region of interest" description="Disordered" evidence="1">
    <location>
        <begin position="146"/>
        <end position="205"/>
    </location>
</feature>
<dbReference type="EMBL" id="ML979135">
    <property type="protein sequence ID" value="KAF1916948.1"/>
    <property type="molecule type" value="Genomic_DNA"/>
</dbReference>
<evidence type="ECO:0000256" key="1">
    <source>
        <dbReference type="SAM" id="MobiDB-lite"/>
    </source>
</evidence>
<evidence type="ECO:0000313" key="2">
    <source>
        <dbReference type="EMBL" id="KAF1916948.1"/>
    </source>
</evidence>
<proteinExistence type="predicted"/>
<gene>
    <name evidence="2" type="ORF">BDU57DRAFT_250826</name>
</gene>
<feature type="region of interest" description="Disordered" evidence="1">
    <location>
        <begin position="71"/>
        <end position="116"/>
    </location>
</feature>
<name>A0A6A5QQ02_AMPQU</name>
<feature type="compositionally biased region" description="Pro residues" evidence="1">
    <location>
        <begin position="157"/>
        <end position="169"/>
    </location>
</feature>
<accession>A0A6A5QQ02</accession>
<evidence type="ECO:0000313" key="3">
    <source>
        <dbReference type="Proteomes" id="UP000800096"/>
    </source>
</evidence>
<feature type="compositionally biased region" description="Pro residues" evidence="1">
    <location>
        <begin position="190"/>
        <end position="205"/>
    </location>
</feature>
<reference evidence="2" key="1">
    <citation type="journal article" date="2020" name="Stud. Mycol.">
        <title>101 Dothideomycetes genomes: a test case for predicting lifestyles and emergence of pathogens.</title>
        <authorList>
            <person name="Haridas S."/>
            <person name="Albert R."/>
            <person name="Binder M."/>
            <person name="Bloem J."/>
            <person name="Labutti K."/>
            <person name="Salamov A."/>
            <person name="Andreopoulos B."/>
            <person name="Baker S."/>
            <person name="Barry K."/>
            <person name="Bills G."/>
            <person name="Bluhm B."/>
            <person name="Cannon C."/>
            <person name="Castanera R."/>
            <person name="Culley D."/>
            <person name="Daum C."/>
            <person name="Ezra D."/>
            <person name="Gonzalez J."/>
            <person name="Henrissat B."/>
            <person name="Kuo A."/>
            <person name="Liang C."/>
            <person name="Lipzen A."/>
            <person name="Lutzoni F."/>
            <person name="Magnuson J."/>
            <person name="Mondo S."/>
            <person name="Nolan M."/>
            <person name="Ohm R."/>
            <person name="Pangilinan J."/>
            <person name="Park H.-J."/>
            <person name="Ramirez L."/>
            <person name="Alfaro M."/>
            <person name="Sun H."/>
            <person name="Tritt A."/>
            <person name="Yoshinaga Y."/>
            <person name="Zwiers L.-H."/>
            <person name="Turgeon B."/>
            <person name="Goodwin S."/>
            <person name="Spatafora J."/>
            <person name="Crous P."/>
            <person name="Grigoriev I."/>
        </authorList>
    </citation>
    <scope>NUCLEOTIDE SEQUENCE</scope>
    <source>
        <strain evidence="2">HMLAC05119</strain>
    </source>
</reference>
<keyword evidence="3" id="KW-1185">Reference proteome</keyword>
<dbReference type="Proteomes" id="UP000800096">
    <property type="component" value="Unassembled WGS sequence"/>
</dbReference>
<dbReference type="AlphaFoldDB" id="A0A6A5QQ02"/>
<sequence>MPPSAPHVTITTPPIQCVATLGATKTAASPTPSCPLPSSAASRCQRHAHTLRRSTQQAVWERARQAATEHVRTRSSGCCLPRPPGARNTTNGRLQRRMLEAPRGRPRGSGPARRDLLSPAMASHAPSPLLLLSTPTVTLSLPTPARSLRCTPLESPRCPPRQPRPPRPRSFPTASAGPVARFTHALRQPVRPPSAAPPSPRPVGT</sequence>